<evidence type="ECO:0000256" key="1">
    <source>
        <dbReference type="SAM" id="SignalP"/>
    </source>
</evidence>
<reference evidence="2 3" key="1">
    <citation type="submission" date="2023-02" db="EMBL/GenBank/DDBJ databases">
        <title>LHISI_Scaffold_Assembly.</title>
        <authorList>
            <person name="Stuart O.P."/>
            <person name="Cleave R."/>
            <person name="Magrath M.J.L."/>
            <person name="Mikheyev A.S."/>
        </authorList>
    </citation>
    <scope>NUCLEOTIDE SEQUENCE [LARGE SCALE GENOMIC DNA]</scope>
    <source>
        <strain evidence="2">Daus_M_001</strain>
        <tissue evidence="2">Leg muscle</tissue>
    </source>
</reference>
<dbReference type="Proteomes" id="UP001159363">
    <property type="component" value="Chromosome 9"/>
</dbReference>
<evidence type="ECO:0000313" key="2">
    <source>
        <dbReference type="EMBL" id="KAJ8873961.1"/>
    </source>
</evidence>
<feature type="signal peptide" evidence="1">
    <location>
        <begin position="1"/>
        <end position="25"/>
    </location>
</feature>
<evidence type="ECO:0000313" key="3">
    <source>
        <dbReference type="Proteomes" id="UP001159363"/>
    </source>
</evidence>
<comment type="caution">
    <text evidence="2">The sequence shown here is derived from an EMBL/GenBank/DDBJ whole genome shotgun (WGS) entry which is preliminary data.</text>
</comment>
<proteinExistence type="predicted"/>
<feature type="chain" id="PRO_5046851907" evidence="1">
    <location>
        <begin position="26"/>
        <end position="105"/>
    </location>
</feature>
<gene>
    <name evidence="2" type="ORF">PR048_024801</name>
</gene>
<keyword evidence="3" id="KW-1185">Reference proteome</keyword>
<name>A0ABQ9GPJ6_9NEOP</name>
<protein>
    <submittedName>
        <fullName evidence="2">Uncharacterized protein</fullName>
    </submittedName>
</protein>
<dbReference type="EMBL" id="JARBHB010000010">
    <property type="protein sequence ID" value="KAJ8873961.1"/>
    <property type="molecule type" value="Genomic_DNA"/>
</dbReference>
<sequence length="105" mass="11901">MRRGGVLYSLCVVAVLVLLSRSSRAQNSIVHLQEVSNAECMLWCRENEFCIRTSVLGNCVHLLPSINCDNQCFDNETCVYRGTLCWPIPGEYDCPYYCLTRLADS</sequence>
<accession>A0ABQ9GPJ6</accession>
<organism evidence="2 3">
    <name type="scientific">Dryococelus australis</name>
    <dbReference type="NCBI Taxonomy" id="614101"/>
    <lineage>
        <taxon>Eukaryota</taxon>
        <taxon>Metazoa</taxon>
        <taxon>Ecdysozoa</taxon>
        <taxon>Arthropoda</taxon>
        <taxon>Hexapoda</taxon>
        <taxon>Insecta</taxon>
        <taxon>Pterygota</taxon>
        <taxon>Neoptera</taxon>
        <taxon>Polyneoptera</taxon>
        <taxon>Phasmatodea</taxon>
        <taxon>Verophasmatodea</taxon>
        <taxon>Anareolatae</taxon>
        <taxon>Phasmatidae</taxon>
        <taxon>Eurycanthinae</taxon>
        <taxon>Dryococelus</taxon>
    </lineage>
</organism>
<keyword evidence="1" id="KW-0732">Signal</keyword>